<keyword evidence="2" id="KW-1185">Reference proteome</keyword>
<reference evidence="1 2" key="1">
    <citation type="journal article" date="2020" name="Nature">
        <title>Six reference-quality genomes reveal evolution of bat adaptations.</title>
        <authorList>
            <person name="Jebb D."/>
            <person name="Huang Z."/>
            <person name="Pippel M."/>
            <person name="Hughes G.M."/>
            <person name="Lavrichenko K."/>
            <person name="Devanna P."/>
            <person name="Winkler S."/>
            <person name="Jermiin L.S."/>
            <person name="Skirmuntt E.C."/>
            <person name="Katzourakis A."/>
            <person name="Burkitt-Gray L."/>
            <person name="Ray D.A."/>
            <person name="Sullivan K.A.M."/>
            <person name="Roscito J.G."/>
            <person name="Kirilenko B.M."/>
            <person name="Davalos L.M."/>
            <person name="Corthals A.P."/>
            <person name="Power M.L."/>
            <person name="Jones G."/>
            <person name="Ransome R.D."/>
            <person name="Dechmann D.K.N."/>
            <person name="Locatelli A.G."/>
            <person name="Puechmaille S.J."/>
            <person name="Fedrigo O."/>
            <person name="Jarvis E.D."/>
            <person name="Hiller M."/>
            <person name="Vernes S.C."/>
            <person name="Myers E.W."/>
            <person name="Teeling E.C."/>
        </authorList>
    </citation>
    <scope>NUCLEOTIDE SEQUENCE [LARGE SCALE GENOMIC DNA]</scope>
    <source>
        <strain evidence="1">MMyoMyo1</strain>
        <tissue evidence="1">Flight muscle</tissue>
    </source>
</reference>
<evidence type="ECO:0000313" key="1">
    <source>
        <dbReference type="EMBL" id="KAF6360059.1"/>
    </source>
</evidence>
<dbReference type="EMBL" id="JABWUV010000004">
    <property type="protein sequence ID" value="KAF6360059.1"/>
    <property type="molecule type" value="Genomic_DNA"/>
</dbReference>
<name>A0A7J7YDR4_MYOMY</name>
<sequence length="120" mass="13074">MVIGVRPLPFPLANQDDMQINCQPRWLPAARHLQANMGLACFSEGGLQRSPPALPASELAVCNIVTNIEAKQNPRNLLSARWGLRAGVIHCFDYRTQTNQIPAFSSRGLRAGARAKAGPE</sequence>
<dbReference type="AlphaFoldDB" id="A0A7J7YDR4"/>
<comment type="caution">
    <text evidence="1">The sequence shown here is derived from an EMBL/GenBank/DDBJ whole genome shotgun (WGS) entry which is preliminary data.</text>
</comment>
<gene>
    <name evidence="1" type="ORF">mMyoMyo1_011017</name>
</gene>
<dbReference type="Proteomes" id="UP000527355">
    <property type="component" value="Unassembled WGS sequence"/>
</dbReference>
<accession>A0A7J7YDR4</accession>
<organism evidence="1 2">
    <name type="scientific">Myotis myotis</name>
    <name type="common">Greater mouse-eared bat</name>
    <name type="synonym">Vespertilio myotis</name>
    <dbReference type="NCBI Taxonomy" id="51298"/>
    <lineage>
        <taxon>Eukaryota</taxon>
        <taxon>Metazoa</taxon>
        <taxon>Chordata</taxon>
        <taxon>Craniata</taxon>
        <taxon>Vertebrata</taxon>
        <taxon>Euteleostomi</taxon>
        <taxon>Mammalia</taxon>
        <taxon>Eutheria</taxon>
        <taxon>Laurasiatheria</taxon>
        <taxon>Chiroptera</taxon>
        <taxon>Yangochiroptera</taxon>
        <taxon>Vespertilionidae</taxon>
        <taxon>Myotis</taxon>
    </lineage>
</organism>
<proteinExistence type="predicted"/>
<evidence type="ECO:0000313" key="2">
    <source>
        <dbReference type="Proteomes" id="UP000527355"/>
    </source>
</evidence>
<protein>
    <submittedName>
        <fullName evidence="1">Uncharacterized protein</fullName>
    </submittedName>
</protein>